<accession>A0ACC3BNT7</accession>
<proteinExistence type="predicted"/>
<reference evidence="1" key="1">
    <citation type="submission" date="2019-11" db="EMBL/GenBank/DDBJ databases">
        <title>Nori genome reveals adaptations in red seaweeds to the harsh intertidal environment.</title>
        <authorList>
            <person name="Wang D."/>
            <person name="Mao Y."/>
        </authorList>
    </citation>
    <scope>NUCLEOTIDE SEQUENCE</scope>
    <source>
        <tissue evidence="1">Gametophyte</tissue>
    </source>
</reference>
<organism evidence="1 2">
    <name type="scientific">Pyropia yezoensis</name>
    <name type="common">Susabi-nori</name>
    <name type="synonym">Porphyra yezoensis</name>
    <dbReference type="NCBI Taxonomy" id="2788"/>
    <lineage>
        <taxon>Eukaryota</taxon>
        <taxon>Rhodophyta</taxon>
        <taxon>Bangiophyceae</taxon>
        <taxon>Bangiales</taxon>
        <taxon>Bangiaceae</taxon>
        <taxon>Pyropia</taxon>
    </lineage>
</organism>
<protein>
    <submittedName>
        <fullName evidence="1">Uncharacterized protein</fullName>
    </submittedName>
</protein>
<name>A0ACC3BNT7_PYRYE</name>
<keyword evidence="2" id="KW-1185">Reference proteome</keyword>
<dbReference type="Proteomes" id="UP000798662">
    <property type="component" value="Chromosome 1"/>
</dbReference>
<evidence type="ECO:0000313" key="1">
    <source>
        <dbReference type="EMBL" id="KAK1859654.1"/>
    </source>
</evidence>
<sequence>MMRAVCESILNYGFETFVRRVIKQRPASAFLESLHSDLQERTAEYYRGEVWPLKFSFSVLTRHTPPAPAVPNTTGEIKQLEDWDTEGPMETFIAGQSSVVVVLSGVGRCKVVAPVRCTRKVTSCAFCDSAAGFSCVHAVRARGVRRTQSASKRADHVSRSDEEDGARSRLPRSLYNCPASVKANIAVCRAMEMGKPYVVTAPSSCPKCHTTRDKCRINKEVGTIICSSGFCVMELESLWCPTTGCQTQIYPDGRDAGVVIWSSSFAATAVFSRDIAREMATSGSTFGACYKHWYNKYVDLQDSGAYPDMVSIKEKSRPTISSVFHLTVRLMVKDPPIWAFRCGSCQDKDGRYRVVTADGIWLGFLKRLSSGKYVNPTQPCASVKATVEAASLHPSEWVRRFVRTSLKQPKKAVVIKAGQLRSAMRAFEFMCPGALPAVTEKSLTQAKQIGLGRLRSLLFAVWDLDASSLTLCDAIIVHVKKLVAPRNTLPEGVRASHLQTLQDLAAWKERVRQGAIPGGLGAPQPAAAAMAAGAPVLAGVGVGGGAGGAGGEGEGDLAPAPHGGGAPGGAWPQADEAGGVGGAAAAAGGGGAPGGAANQVVGGDGGVVPHAVAGGGGGDGGGGGQQPAAPAEGGGAPGGAVDQAGGADGGGGGGQPAAPAVGGGGGTGGGADQAVGEGGGGGGQQPASPAGGGGAPGGAVDQAGGADGGGGGGQPAAPAGGGGGPGGGADQVGGEGDGVEPAAAAGGGGARVRAPIAAAGGGGAGEPVLVAAAGGENGAGHVGGANRARRPAAAARARHLERTTAEPGDPRFLRPWIKSLGATQYKDILSFCVAIAVDPVVNPFKERHGQALSHLSSCLRHDDACNMLGALFSRVDGAPGQPDLSEADTTIVSLLRESRMVMCFLSALSSNEGVFNRVRHIVADVLLTIRDAVKDYHVDRSARDDSAAQFQQKWGDPTTSPEELRRRFLAAYPQLSEDPLVTGAFFPGLLRCRPGAFAANEVPELGLCAKHYEEAHKFFSPGTFTICCACAHPKMIGFVVLDKREGPPALLNAILSYFALLPMFVVYDFGCGALRSALGKLRFFLALVVLVSDLFHIVNHLCSDALHPRSYADLDGVNSVAHEQRNAPINLMRRSLRACGQDEYMSILQLENILYNVMAHARSSSTYPLREDYNFRKFYFSKNPCVCGCMYNPDAPPVPTAPVAAEAPVAEDEEQAPWDEGEDW</sequence>
<gene>
    <name evidence="1" type="ORF">I4F81_002248</name>
</gene>
<evidence type="ECO:0000313" key="2">
    <source>
        <dbReference type="Proteomes" id="UP000798662"/>
    </source>
</evidence>
<dbReference type="EMBL" id="CM020618">
    <property type="protein sequence ID" value="KAK1859654.1"/>
    <property type="molecule type" value="Genomic_DNA"/>
</dbReference>
<comment type="caution">
    <text evidence="1">The sequence shown here is derived from an EMBL/GenBank/DDBJ whole genome shotgun (WGS) entry which is preliminary data.</text>
</comment>